<evidence type="ECO:0000256" key="3">
    <source>
        <dbReference type="ARBA" id="ARBA00007931"/>
    </source>
</evidence>
<dbReference type="GO" id="GO:0016020">
    <property type="term" value="C:membrane"/>
    <property type="evidence" value="ECO:0007669"/>
    <property type="project" value="UniProtKB-SubCell"/>
</dbReference>
<gene>
    <name evidence="14" type="ORF">AMD01_08670</name>
</gene>
<evidence type="ECO:0000256" key="4">
    <source>
        <dbReference type="ARBA" id="ARBA00022670"/>
    </source>
</evidence>
<reference evidence="15" key="1">
    <citation type="submission" date="2015-08" db="EMBL/GenBank/DDBJ databases">
        <title>Fjat-14210 dsm16467.</title>
        <authorList>
            <person name="Liu B."/>
            <person name="Wang J."/>
            <person name="Zhu Y."/>
            <person name="Liu G."/>
            <person name="Chen Q."/>
            <person name="Chen Z."/>
            <person name="Lan J."/>
            <person name="Che J."/>
            <person name="Ge C."/>
            <person name="Shi H."/>
            <person name="Pan Z."/>
            <person name="Liu X."/>
        </authorList>
    </citation>
    <scope>NUCLEOTIDE SEQUENCE [LARGE SCALE GENOMIC DNA]</scope>
    <source>
        <strain evidence="15">DSM 16467</strain>
    </source>
</reference>
<dbReference type="GO" id="GO:0006508">
    <property type="term" value="P:proteolysis"/>
    <property type="evidence" value="ECO:0007669"/>
    <property type="project" value="UniProtKB-KW"/>
</dbReference>
<keyword evidence="4" id="KW-0645">Protease</keyword>
<dbReference type="Pfam" id="PF02163">
    <property type="entry name" value="Peptidase_M50"/>
    <property type="match status" value="2"/>
</dbReference>
<feature type="transmembrane region" description="Helical" evidence="12">
    <location>
        <begin position="7"/>
        <end position="27"/>
    </location>
</feature>
<dbReference type="CDD" id="cd06161">
    <property type="entry name" value="S2P-M50_SpoIVFB"/>
    <property type="match status" value="1"/>
</dbReference>
<dbReference type="GO" id="GO:0046872">
    <property type="term" value="F:metal ion binding"/>
    <property type="evidence" value="ECO:0007669"/>
    <property type="project" value="UniProtKB-KW"/>
</dbReference>
<feature type="transmembrane region" description="Helical" evidence="12">
    <location>
        <begin position="125"/>
        <end position="146"/>
    </location>
</feature>
<protein>
    <submittedName>
        <fullName evidence="14">Stage IV sporulation protein FB</fullName>
    </submittedName>
</protein>
<dbReference type="RefSeq" id="WP_053400988.1">
    <property type="nucleotide sequence ID" value="NZ_JAUKEN010000001.1"/>
</dbReference>
<keyword evidence="15" id="KW-1185">Reference proteome</keyword>
<keyword evidence="5 12" id="KW-0812">Transmembrane</keyword>
<comment type="caution">
    <text evidence="14">The sequence shown here is derived from an EMBL/GenBank/DDBJ whole genome shotgun (WGS) entry which is preliminary data.</text>
</comment>
<sequence>MSNWISLLFKIHIHPVFWFVLGIGILTASFKQLIVLFLIVFIHELGHAVAAHLFSWRIKSILLLPFGGVAEMDEHGNRPLHEELIVVLSGPLQHVWMALAGYGLYTADVLSADLFHLFMIQNVTILLFNLLPIWPLDGGKVLFIMLSHTKPFIEAHKQALYISTVSLAILILISSFLYFQQFHLWVIISFLIISLYKEWKDRYYVYIRFLLERYQGRKLEISSLRPLTVPPEEPLHTILQRFQRGCKHIVIVEGKESTHQQVDENEILHAYFTEKRIHSPINELVPFY</sequence>
<keyword evidence="10" id="KW-0482">Metalloprotease</keyword>
<dbReference type="PATRIC" id="fig|284581.3.peg.3788"/>
<evidence type="ECO:0000256" key="5">
    <source>
        <dbReference type="ARBA" id="ARBA00022692"/>
    </source>
</evidence>
<proteinExistence type="inferred from homology"/>
<keyword evidence="6" id="KW-0479">Metal-binding</keyword>
<keyword evidence="8" id="KW-0862">Zinc</keyword>
<comment type="cofactor">
    <cofactor evidence="1">
        <name>Zn(2+)</name>
        <dbReference type="ChEBI" id="CHEBI:29105"/>
    </cofactor>
</comment>
<evidence type="ECO:0000313" key="14">
    <source>
        <dbReference type="EMBL" id="KOO46974.1"/>
    </source>
</evidence>
<name>A0A0M0L7J4_9BACI</name>
<dbReference type="Proteomes" id="UP000037558">
    <property type="component" value="Unassembled WGS sequence"/>
</dbReference>
<dbReference type="GO" id="GO:0008237">
    <property type="term" value="F:metallopeptidase activity"/>
    <property type="evidence" value="ECO:0007669"/>
    <property type="project" value="UniProtKB-KW"/>
</dbReference>
<organism evidence="14 15">
    <name type="scientific">Priestia koreensis</name>
    <dbReference type="NCBI Taxonomy" id="284581"/>
    <lineage>
        <taxon>Bacteria</taxon>
        <taxon>Bacillati</taxon>
        <taxon>Bacillota</taxon>
        <taxon>Bacilli</taxon>
        <taxon>Bacillales</taxon>
        <taxon>Bacillaceae</taxon>
        <taxon>Priestia</taxon>
    </lineage>
</organism>
<evidence type="ECO:0000256" key="6">
    <source>
        <dbReference type="ARBA" id="ARBA00022723"/>
    </source>
</evidence>
<feature type="transmembrane region" description="Helical" evidence="12">
    <location>
        <begin position="182"/>
        <end position="199"/>
    </location>
</feature>
<keyword evidence="9 12" id="KW-1133">Transmembrane helix</keyword>
<evidence type="ECO:0000256" key="7">
    <source>
        <dbReference type="ARBA" id="ARBA00022801"/>
    </source>
</evidence>
<dbReference type="PANTHER" id="PTHR39188">
    <property type="entry name" value="MEMBRANE-ASSOCIATED ZINC METALLOPROTEASE M50B"/>
    <property type="match status" value="1"/>
</dbReference>
<evidence type="ECO:0000256" key="8">
    <source>
        <dbReference type="ARBA" id="ARBA00022833"/>
    </source>
</evidence>
<dbReference type="InterPro" id="IPR008915">
    <property type="entry name" value="Peptidase_M50"/>
</dbReference>
<keyword evidence="7" id="KW-0378">Hydrolase</keyword>
<evidence type="ECO:0000259" key="13">
    <source>
        <dbReference type="Pfam" id="PF02163"/>
    </source>
</evidence>
<evidence type="ECO:0000256" key="1">
    <source>
        <dbReference type="ARBA" id="ARBA00001947"/>
    </source>
</evidence>
<feature type="domain" description="Peptidase M50" evidence="13">
    <location>
        <begin position="33"/>
        <end position="105"/>
    </location>
</feature>
<dbReference type="OrthoDB" id="166377at2"/>
<dbReference type="AlphaFoldDB" id="A0A0M0L7J4"/>
<evidence type="ECO:0000256" key="12">
    <source>
        <dbReference type="SAM" id="Phobius"/>
    </source>
</evidence>
<evidence type="ECO:0000313" key="15">
    <source>
        <dbReference type="Proteomes" id="UP000037558"/>
    </source>
</evidence>
<evidence type="ECO:0000256" key="2">
    <source>
        <dbReference type="ARBA" id="ARBA00004141"/>
    </source>
</evidence>
<evidence type="ECO:0000256" key="9">
    <source>
        <dbReference type="ARBA" id="ARBA00022989"/>
    </source>
</evidence>
<evidence type="ECO:0000256" key="10">
    <source>
        <dbReference type="ARBA" id="ARBA00023049"/>
    </source>
</evidence>
<dbReference type="PANTHER" id="PTHR39188:SF3">
    <property type="entry name" value="STAGE IV SPORULATION PROTEIN FB"/>
    <property type="match status" value="1"/>
</dbReference>
<dbReference type="STRING" id="284581.AMD01_08670"/>
<comment type="subcellular location">
    <subcellularLocation>
        <location evidence="2">Membrane</location>
        <topology evidence="2">Multi-pass membrane protein</topology>
    </subcellularLocation>
</comment>
<feature type="domain" description="Peptidase M50" evidence="13">
    <location>
        <begin position="113"/>
        <end position="172"/>
    </location>
</feature>
<evidence type="ECO:0000256" key="11">
    <source>
        <dbReference type="ARBA" id="ARBA00023136"/>
    </source>
</evidence>
<feature type="transmembrane region" description="Helical" evidence="12">
    <location>
        <begin position="33"/>
        <end position="54"/>
    </location>
</feature>
<comment type="similarity">
    <text evidence="3">Belongs to the peptidase M50B family.</text>
</comment>
<keyword evidence="11 12" id="KW-0472">Membrane</keyword>
<accession>A0A0M0L7J4</accession>
<dbReference type="EMBL" id="LILC01000011">
    <property type="protein sequence ID" value="KOO46974.1"/>
    <property type="molecule type" value="Genomic_DNA"/>
</dbReference>
<feature type="transmembrane region" description="Helical" evidence="12">
    <location>
        <begin position="158"/>
        <end position="176"/>
    </location>
</feature>